<sequence length="133" mass="15508">MSPGRIARLVFLLFGILIVIVGSVPITRTHDVEAEMRQTPQNHCLRFRKFDMIRRCRSFVRRVRRHSYNSKFPLEDSSGSGFNNRFLRIDQDLAFISCVSNLDLMNLRCSGVSAPRIRNFIPWTPLERLEKPT</sequence>
<protein>
    <submittedName>
        <fullName evidence="2">Uncharacterized protein</fullName>
    </submittedName>
</protein>
<keyword evidence="1" id="KW-0732">Signal</keyword>
<feature type="chain" id="PRO_5035879588" evidence="1">
    <location>
        <begin position="24"/>
        <end position="133"/>
    </location>
</feature>
<organism evidence="2 3">
    <name type="scientific">Apolygus lucorum</name>
    <name type="common">Small green plant bug</name>
    <name type="synonym">Lygocoris lucorum</name>
    <dbReference type="NCBI Taxonomy" id="248454"/>
    <lineage>
        <taxon>Eukaryota</taxon>
        <taxon>Metazoa</taxon>
        <taxon>Ecdysozoa</taxon>
        <taxon>Arthropoda</taxon>
        <taxon>Hexapoda</taxon>
        <taxon>Insecta</taxon>
        <taxon>Pterygota</taxon>
        <taxon>Neoptera</taxon>
        <taxon>Paraneoptera</taxon>
        <taxon>Hemiptera</taxon>
        <taxon>Heteroptera</taxon>
        <taxon>Panheteroptera</taxon>
        <taxon>Cimicomorpha</taxon>
        <taxon>Miridae</taxon>
        <taxon>Mirini</taxon>
        <taxon>Apolygus</taxon>
    </lineage>
</organism>
<reference evidence="2" key="1">
    <citation type="journal article" date="2021" name="Mol. Ecol. Resour.">
        <title>Apolygus lucorum genome provides insights into omnivorousness and mesophyll feeding.</title>
        <authorList>
            <person name="Liu Y."/>
            <person name="Liu H."/>
            <person name="Wang H."/>
            <person name="Huang T."/>
            <person name="Liu B."/>
            <person name="Yang B."/>
            <person name="Yin L."/>
            <person name="Li B."/>
            <person name="Zhang Y."/>
            <person name="Zhang S."/>
            <person name="Jiang F."/>
            <person name="Zhang X."/>
            <person name="Ren Y."/>
            <person name="Wang B."/>
            <person name="Wang S."/>
            <person name="Lu Y."/>
            <person name="Wu K."/>
            <person name="Fan W."/>
            <person name="Wang G."/>
        </authorList>
    </citation>
    <scope>NUCLEOTIDE SEQUENCE</scope>
    <source>
        <strain evidence="2">12Hb</strain>
    </source>
</reference>
<proteinExistence type="predicted"/>
<dbReference type="Proteomes" id="UP000466442">
    <property type="component" value="Unassembled WGS sequence"/>
</dbReference>
<feature type="signal peptide" evidence="1">
    <location>
        <begin position="1"/>
        <end position="23"/>
    </location>
</feature>
<gene>
    <name evidence="2" type="ORF">GE061_015271</name>
</gene>
<comment type="caution">
    <text evidence="2">The sequence shown here is derived from an EMBL/GenBank/DDBJ whole genome shotgun (WGS) entry which is preliminary data.</text>
</comment>
<dbReference type="EMBL" id="WIXP02000006">
    <property type="protein sequence ID" value="KAF6209523.1"/>
    <property type="molecule type" value="Genomic_DNA"/>
</dbReference>
<accession>A0A8S9XKL9</accession>
<evidence type="ECO:0000313" key="2">
    <source>
        <dbReference type="EMBL" id="KAF6209523.1"/>
    </source>
</evidence>
<name>A0A8S9XKL9_APOLU</name>
<keyword evidence="3" id="KW-1185">Reference proteome</keyword>
<evidence type="ECO:0000256" key="1">
    <source>
        <dbReference type="SAM" id="SignalP"/>
    </source>
</evidence>
<evidence type="ECO:0000313" key="3">
    <source>
        <dbReference type="Proteomes" id="UP000466442"/>
    </source>
</evidence>
<dbReference type="OrthoDB" id="8191442at2759"/>
<dbReference type="AlphaFoldDB" id="A0A8S9XKL9"/>